<keyword evidence="4" id="KW-0732">Signal</keyword>
<dbReference type="Gene3D" id="2.120.10.10">
    <property type="match status" value="1"/>
</dbReference>
<evidence type="ECO:0000256" key="4">
    <source>
        <dbReference type="ARBA" id="ARBA00022729"/>
    </source>
</evidence>
<accession>A0A385TY34</accession>
<dbReference type="SMART" id="SM00560">
    <property type="entry name" value="LamGL"/>
    <property type="match status" value="1"/>
</dbReference>
<dbReference type="InterPro" id="IPR013320">
    <property type="entry name" value="ConA-like_dom_sf"/>
</dbReference>
<dbReference type="InterPro" id="IPR011040">
    <property type="entry name" value="Sialidase"/>
</dbReference>
<evidence type="ECO:0000256" key="1">
    <source>
        <dbReference type="ARBA" id="ARBA00000427"/>
    </source>
</evidence>
<dbReference type="Pfam" id="PF13385">
    <property type="entry name" value="Laminin_G_3"/>
    <property type="match status" value="1"/>
</dbReference>
<dbReference type="Gene3D" id="3.30.1920.20">
    <property type="match status" value="1"/>
</dbReference>
<dbReference type="SUPFAM" id="SSF49899">
    <property type="entry name" value="Concanavalin A-like lectins/glucanases"/>
    <property type="match status" value="1"/>
</dbReference>
<dbReference type="RefSeq" id="WP_119849780.1">
    <property type="nucleotide sequence ID" value="NZ_CP032412.1"/>
</dbReference>
<dbReference type="Gene3D" id="2.60.120.200">
    <property type="match status" value="1"/>
</dbReference>
<dbReference type="Pfam" id="PF13088">
    <property type="entry name" value="BNR_2"/>
    <property type="match status" value="1"/>
</dbReference>
<dbReference type="EC" id="3.2.1.18" evidence="3"/>
<dbReference type="InterPro" id="IPR058094">
    <property type="entry name" value="Ig-like_OmpL47-like"/>
</dbReference>
<name>A0A385TY34_PAELA</name>
<evidence type="ECO:0000256" key="3">
    <source>
        <dbReference type="ARBA" id="ARBA00012733"/>
    </source>
</evidence>
<evidence type="ECO:0000256" key="5">
    <source>
        <dbReference type="ARBA" id="ARBA00023157"/>
    </source>
</evidence>
<evidence type="ECO:0000313" key="7">
    <source>
        <dbReference type="EMBL" id="AYB46155.1"/>
    </source>
</evidence>
<keyword evidence="5" id="KW-1015">Disulfide bond</keyword>
<gene>
    <name evidence="7" type="ORF">D5F53_23930</name>
</gene>
<evidence type="ECO:0000259" key="6">
    <source>
        <dbReference type="SMART" id="SM00560"/>
    </source>
</evidence>
<dbReference type="GO" id="GO:0009313">
    <property type="term" value="P:oligosaccharide catabolic process"/>
    <property type="evidence" value="ECO:0007669"/>
    <property type="project" value="TreeGrafter"/>
</dbReference>
<dbReference type="NCBIfam" id="NF047446">
    <property type="entry name" value="barrel_OmpL47"/>
    <property type="match status" value="1"/>
</dbReference>
<proteinExistence type="inferred from homology"/>
<dbReference type="GO" id="GO:0005737">
    <property type="term" value="C:cytoplasm"/>
    <property type="evidence" value="ECO:0007669"/>
    <property type="project" value="TreeGrafter"/>
</dbReference>
<dbReference type="AlphaFoldDB" id="A0A385TY34"/>
<dbReference type="Pfam" id="PF12733">
    <property type="entry name" value="Cadherin-like"/>
    <property type="match status" value="1"/>
</dbReference>
<dbReference type="GO" id="GO:0006689">
    <property type="term" value="P:ganglioside catabolic process"/>
    <property type="evidence" value="ECO:0007669"/>
    <property type="project" value="TreeGrafter"/>
</dbReference>
<dbReference type="InterPro" id="IPR006558">
    <property type="entry name" value="LamG-like"/>
</dbReference>
<feature type="domain" description="LamG-like jellyroll fold" evidence="6">
    <location>
        <begin position="554"/>
        <end position="696"/>
    </location>
</feature>
<dbReference type="SUPFAM" id="SSF50939">
    <property type="entry name" value="Sialidases"/>
    <property type="match status" value="1"/>
</dbReference>
<reference evidence="7 8" key="1">
    <citation type="submission" date="2018-09" db="EMBL/GenBank/DDBJ databases">
        <title>Genome Sequence of Paenibacillus lautus Strain E7593-69, Azo Dye-Degrading Bacteria, Isolated from Commercial Tattoo Inks.</title>
        <authorList>
            <person name="Nho S.W."/>
            <person name="Kim S.-J."/>
            <person name="Kweon O."/>
            <person name="Cerniglia C.E."/>
        </authorList>
    </citation>
    <scope>NUCLEOTIDE SEQUENCE [LARGE SCALE GENOMIC DNA]</scope>
    <source>
        <strain evidence="7 8">E7593-69</strain>
    </source>
</reference>
<dbReference type="InterPro" id="IPR025883">
    <property type="entry name" value="Cadherin-like_domain"/>
</dbReference>
<keyword evidence="8" id="KW-1185">Reference proteome</keyword>
<dbReference type="Proteomes" id="UP000266552">
    <property type="component" value="Chromosome"/>
</dbReference>
<sequence length="917" mass="100145">MIPFRKALIGWMMLILIAAHIPYGSAGVSKAAEAQAAADGEPQFHNIDLFVAGTEGYHTFRIPTILTTKDGTLLAFAEGRKNSASDTGDIDLVLKRSLDGGTIWEPLQTVCDMGADTCGNPTAVQDESNGRIWLFMNHNYGDDTIEEINNGTSRGVRTIWSSYSDDDGATWSEPVNRFEEVQPSNIRWDATGPAIGIQLRHGPNQGRLVIPAIGRNIQSDDHGLTWYQSGYIQADTNEATVVELTDGTLMRNDRLSANKELKRRAISTSSDQGATWSQVFYTPELIDPVVQASIVRYMPADNELGSKLLLFANPAHENVRENMTVRLSHDDGATWPEAKTVYSGHSAYSSLTVLPDGMIGLLFEGGGYTPYDKIMFAKFNLAWFGAEEAHLDDLMFSEGSLSPVFRGDIGYYRLTLYEGTEEVTVTPVTSNNGIEIEIEGEPAASGEPRTIQVDGLEDLLITARLGTQTRTYSIELERSRPRPELLLHWDFEQVDDDGVADVAGRGHTGLLKNGAAVRPGATHPHGQGHILHLDALQRSHVDITQAQDLHFGTDDFSFAAWVNPETLSRQRHLLMWYGTAGREVPQWWMSVEQNGAVRMNMNGLPLNREIGIATPSGLVKTGEWTHVAGVRQGGNLLIYVNGELAATSARFDGSAMNVTNDAAPPFVGFDKGAAANRDWNGSLDDLRIYHHALDPSDVRKLYQLPSDTAAPITKAIVTPDEPGGLNGWYTSDVTVELTVTDEESGVAGTEYRLDGGEWKAYEGAVHVSAEGITTLEYRSRDGAGNVEEVRNLTLAIDKSEPKLTITPNRDVIWPPNRKWVPVEIGIDAMDESSGISSVVLISVTGNGVPDPSSMVRGAEIGTGDTSFELMAANNPGGQKRVYSITYEARDHAGHTTIKTVTIEVARMINREDEHDGD</sequence>
<comment type="similarity">
    <text evidence="2">Belongs to the glycosyl hydrolase 33 family.</text>
</comment>
<dbReference type="InterPro" id="IPR026856">
    <property type="entry name" value="Sialidase_fam"/>
</dbReference>
<dbReference type="KEGG" id="plw:D5F53_23930"/>
<evidence type="ECO:0000313" key="8">
    <source>
        <dbReference type="Proteomes" id="UP000266552"/>
    </source>
</evidence>
<dbReference type="GO" id="GO:0016020">
    <property type="term" value="C:membrane"/>
    <property type="evidence" value="ECO:0007669"/>
    <property type="project" value="TreeGrafter"/>
</dbReference>
<dbReference type="PANTHER" id="PTHR10628:SF30">
    <property type="entry name" value="EXO-ALPHA-SIALIDASE"/>
    <property type="match status" value="1"/>
</dbReference>
<dbReference type="GO" id="GO:0004308">
    <property type="term" value="F:exo-alpha-sialidase activity"/>
    <property type="evidence" value="ECO:0007669"/>
    <property type="project" value="UniProtKB-EC"/>
</dbReference>
<dbReference type="EMBL" id="CP032412">
    <property type="protein sequence ID" value="AYB46155.1"/>
    <property type="molecule type" value="Genomic_DNA"/>
</dbReference>
<dbReference type="PANTHER" id="PTHR10628">
    <property type="entry name" value="SIALIDASE"/>
    <property type="match status" value="1"/>
</dbReference>
<comment type="catalytic activity">
    <reaction evidence="1">
        <text>Hydrolysis of alpha-(2-&gt;3)-, alpha-(2-&gt;6)-, alpha-(2-&gt;8)- glycosidic linkages of terminal sialic acid residues in oligosaccharides, glycoproteins, glycolipids, colominic acid and synthetic substrates.</text>
        <dbReference type="EC" id="3.2.1.18"/>
    </reaction>
</comment>
<dbReference type="CDD" id="cd15482">
    <property type="entry name" value="Sialidase_non-viral"/>
    <property type="match status" value="1"/>
</dbReference>
<dbReference type="InterPro" id="IPR036278">
    <property type="entry name" value="Sialidase_sf"/>
</dbReference>
<organism evidence="7 8">
    <name type="scientific">Paenibacillus lautus</name>
    <name type="common">Bacillus lautus</name>
    <dbReference type="NCBI Taxonomy" id="1401"/>
    <lineage>
        <taxon>Bacteria</taxon>
        <taxon>Bacillati</taxon>
        <taxon>Bacillota</taxon>
        <taxon>Bacilli</taxon>
        <taxon>Bacillales</taxon>
        <taxon>Paenibacillaceae</taxon>
        <taxon>Paenibacillus</taxon>
    </lineage>
</organism>
<protein>
    <recommendedName>
        <fullName evidence="3">exo-alpha-sialidase</fullName>
        <ecNumber evidence="3">3.2.1.18</ecNumber>
    </recommendedName>
</protein>
<evidence type="ECO:0000256" key="2">
    <source>
        <dbReference type="ARBA" id="ARBA00009348"/>
    </source>
</evidence>